<sequence>MLKNKKIATVIAAAALALGITGVAYSYTAPAKYISFDINPSVELVTNAFDKVIDANALNEDGIKILESLDLENKDVKEAVDLLTQSAIDNGYLQENLQNEILVTVATDDADEAVKTQNELGEVVKEELKEENLDKTPVTTENINMERHKEAARLGISPGKMNLIQKLEAVKPGIKYEDYSKKPVKDIMKEIKDIRKENKEATAAVEELDKEQATEANVIEDATKVQDETTIVKSEEDKDVAKVKENKSESKEEKDKKDKEEKTNNGNHGNGNNGNGKGNNGQGKGTNK</sequence>
<feature type="domain" description="Anti-sigma factor RsgI-like middle" evidence="2">
    <location>
        <begin position="32"/>
        <end position="166"/>
    </location>
</feature>
<dbReference type="AlphaFoldDB" id="A0A644YCG7"/>
<name>A0A644YCG7_9ZZZZ</name>
<dbReference type="Pfam" id="PF23750">
    <property type="entry name" value="RsgI_M"/>
    <property type="match status" value="1"/>
</dbReference>
<evidence type="ECO:0000313" key="3">
    <source>
        <dbReference type="EMBL" id="MPM24223.1"/>
    </source>
</evidence>
<evidence type="ECO:0000256" key="1">
    <source>
        <dbReference type="SAM" id="MobiDB-lite"/>
    </source>
</evidence>
<feature type="compositionally biased region" description="Basic and acidic residues" evidence="1">
    <location>
        <begin position="233"/>
        <end position="263"/>
    </location>
</feature>
<dbReference type="EMBL" id="VSSQ01004214">
    <property type="protein sequence ID" value="MPM24223.1"/>
    <property type="molecule type" value="Genomic_DNA"/>
</dbReference>
<protein>
    <recommendedName>
        <fullName evidence="2">Anti-sigma factor RsgI-like middle domain-containing protein</fullName>
    </recommendedName>
</protein>
<evidence type="ECO:0000259" key="2">
    <source>
        <dbReference type="Pfam" id="PF23750"/>
    </source>
</evidence>
<feature type="compositionally biased region" description="Gly residues" evidence="1">
    <location>
        <begin position="268"/>
        <end position="288"/>
    </location>
</feature>
<comment type="caution">
    <text evidence="3">The sequence shown here is derived from an EMBL/GenBank/DDBJ whole genome shotgun (WGS) entry which is preliminary data.</text>
</comment>
<gene>
    <name evidence="3" type="ORF">SDC9_70704</name>
</gene>
<feature type="region of interest" description="Disordered" evidence="1">
    <location>
        <begin position="219"/>
        <end position="288"/>
    </location>
</feature>
<dbReference type="InterPro" id="IPR055431">
    <property type="entry name" value="RsgI_M"/>
</dbReference>
<proteinExistence type="predicted"/>
<organism evidence="3">
    <name type="scientific">bioreactor metagenome</name>
    <dbReference type="NCBI Taxonomy" id="1076179"/>
    <lineage>
        <taxon>unclassified sequences</taxon>
        <taxon>metagenomes</taxon>
        <taxon>ecological metagenomes</taxon>
    </lineage>
</organism>
<accession>A0A644YCG7</accession>
<reference evidence="3" key="1">
    <citation type="submission" date="2019-08" db="EMBL/GenBank/DDBJ databases">
        <authorList>
            <person name="Kucharzyk K."/>
            <person name="Murdoch R.W."/>
            <person name="Higgins S."/>
            <person name="Loffler F."/>
        </authorList>
    </citation>
    <scope>NUCLEOTIDE SEQUENCE</scope>
</reference>